<dbReference type="Pfam" id="PF00383">
    <property type="entry name" value="dCMP_cyt_deam_1"/>
    <property type="match status" value="1"/>
</dbReference>
<feature type="domain" description="CMP/dCMP-type deaminase" evidence="1">
    <location>
        <begin position="1"/>
        <end position="72"/>
    </location>
</feature>
<dbReference type="InterPro" id="IPR002125">
    <property type="entry name" value="CMP_dCMP_dom"/>
</dbReference>
<dbReference type="EMBL" id="UINC01207391">
    <property type="protein sequence ID" value="SVE29453.1"/>
    <property type="molecule type" value="Genomic_DNA"/>
</dbReference>
<organism evidence="2">
    <name type="scientific">marine metagenome</name>
    <dbReference type="NCBI Taxonomy" id="408172"/>
    <lineage>
        <taxon>unclassified sequences</taxon>
        <taxon>metagenomes</taxon>
        <taxon>ecological metagenomes</taxon>
    </lineage>
</organism>
<protein>
    <recommendedName>
        <fullName evidence="1">CMP/dCMP-type deaminase domain-containing protein</fullName>
    </recommendedName>
</protein>
<name>A0A383CBK4_9ZZZZ</name>
<dbReference type="SUPFAM" id="SSF53927">
    <property type="entry name" value="Cytidine deaminase-like"/>
    <property type="match status" value="1"/>
</dbReference>
<proteinExistence type="predicted"/>
<dbReference type="InterPro" id="IPR016193">
    <property type="entry name" value="Cytidine_deaminase-like"/>
</dbReference>
<dbReference type="Gene3D" id="3.40.140.10">
    <property type="entry name" value="Cytidine Deaminase, domain 2"/>
    <property type="match status" value="1"/>
</dbReference>
<evidence type="ECO:0000259" key="1">
    <source>
        <dbReference type="PROSITE" id="PS51747"/>
    </source>
</evidence>
<feature type="non-terminal residue" evidence="2">
    <location>
        <position position="72"/>
    </location>
</feature>
<sequence length="72" mass="7898">MNLALNLARERSGLTGENPSVGCVIVKNDEVISFGQTGFNGRPHAEYNAIRSCKKNLKGSKIYVSLEPCTHY</sequence>
<dbReference type="AlphaFoldDB" id="A0A383CBK4"/>
<dbReference type="PROSITE" id="PS51747">
    <property type="entry name" value="CYT_DCMP_DEAMINASES_2"/>
    <property type="match status" value="1"/>
</dbReference>
<evidence type="ECO:0000313" key="2">
    <source>
        <dbReference type="EMBL" id="SVE29453.1"/>
    </source>
</evidence>
<accession>A0A383CBK4</accession>
<reference evidence="2" key="1">
    <citation type="submission" date="2018-05" db="EMBL/GenBank/DDBJ databases">
        <authorList>
            <person name="Lanie J.A."/>
            <person name="Ng W.-L."/>
            <person name="Kazmierczak K.M."/>
            <person name="Andrzejewski T.M."/>
            <person name="Davidsen T.M."/>
            <person name="Wayne K.J."/>
            <person name="Tettelin H."/>
            <person name="Glass J.I."/>
            <person name="Rusch D."/>
            <person name="Podicherti R."/>
            <person name="Tsui H.-C.T."/>
            <person name="Winkler M.E."/>
        </authorList>
    </citation>
    <scope>NUCLEOTIDE SEQUENCE</scope>
</reference>
<gene>
    <name evidence="2" type="ORF">METZ01_LOCUS482307</name>
</gene>
<dbReference type="GO" id="GO:0003824">
    <property type="term" value="F:catalytic activity"/>
    <property type="evidence" value="ECO:0007669"/>
    <property type="project" value="InterPro"/>
</dbReference>